<protein>
    <submittedName>
        <fullName evidence="1">DUF2505 domain-containing protein</fullName>
    </submittedName>
</protein>
<dbReference type="EMBL" id="CP049865">
    <property type="protein sequence ID" value="QIK73266.1"/>
    <property type="molecule type" value="Genomic_DNA"/>
</dbReference>
<dbReference type="RefSeq" id="WP_166234337.1">
    <property type="nucleotide sequence ID" value="NZ_CP049865.1"/>
</dbReference>
<dbReference type="Proteomes" id="UP000501058">
    <property type="component" value="Chromosome"/>
</dbReference>
<organism evidence="1 2">
    <name type="scientific">Propioniciclava coleopterorum</name>
    <dbReference type="NCBI Taxonomy" id="2714937"/>
    <lineage>
        <taxon>Bacteria</taxon>
        <taxon>Bacillati</taxon>
        <taxon>Actinomycetota</taxon>
        <taxon>Actinomycetes</taxon>
        <taxon>Propionibacteriales</taxon>
        <taxon>Propionibacteriaceae</taxon>
        <taxon>Propioniciclava</taxon>
    </lineage>
</organism>
<accession>A0A6G7Y9B1</accession>
<dbReference type="Gene3D" id="3.30.530.20">
    <property type="match status" value="1"/>
</dbReference>
<reference evidence="1 2" key="1">
    <citation type="submission" date="2020-03" db="EMBL/GenBank/DDBJ databases">
        <title>Propioniciclava sp. nov., isolated from Hydrophilus acuminatus.</title>
        <authorList>
            <person name="Hyun D.-W."/>
            <person name="Bae J.-W."/>
        </authorList>
    </citation>
    <scope>NUCLEOTIDE SEQUENCE [LARGE SCALE GENOMIC DNA]</scope>
    <source>
        <strain evidence="1 2">HDW11</strain>
    </source>
</reference>
<gene>
    <name evidence="1" type="ORF">G7070_14620</name>
</gene>
<dbReference type="KEGG" id="prv:G7070_14620"/>
<keyword evidence="2" id="KW-1185">Reference proteome</keyword>
<name>A0A6G7Y9B1_9ACTN</name>
<dbReference type="SUPFAM" id="SSF55961">
    <property type="entry name" value="Bet v1-like"/>
    <property type="match status" value="1"/>
</dbReference>
<evidence type="ECO:0000313" key="2">
    <source>
        <dbReference type="Proteomes" id="UP000501058"/>
    </source>
</evidence>
<sequence length="158" mass="16653">MHLISRQEFPADPARVHAMVTDEDFLAHAAAELGSVDARVAATSARTAVEASVPSPSEIRAFIGPTLRIVQETTWAEPQQDGRRSGTVTITVPGAPVTLVGSALLAPTASGSEITYDGDLTVKVPLLGSRIEAQAAPTILEAFEAQGRVGRAWLRREG</sequence>
<dbReference type="Pfam" id="PF10698">
    <property type="entry name" value="DUF2505"/>
    <property type="match status" value="1"/>
</dbReference>
<proteinExistence type="predicted"/>
<dbReference type="AlphaFoldDB" id="A0A6G7Y9B1"/>
<dbReference type="InterPro" id="IPR023393">
    <property type="entry name" value="START-like_dom_sf"/>
</dbReference>
<evidence type="ECO:0000313" key="1">
    <source>
        <dbReference type="EMBL" id="QIK73266.1"/>
    </source>
</evidence>
<dbReference type="InterPro" id="IPR019639">
    <property type="entry name" value="DUF2505"/>
</dbReference>